<proteinExistence type="predicted"/>
<evidence type="ECO:0000313" key="3">
    <source>
        <dbReference type="EMBL" id="MBK1856035.1"/>
    </source>
</evidence>
<dbReference type="Gene3D" id="3.40.50.300">
    <property type="entry name" value="P-loop containing nucleotide triphosphate hydrolases"/>
    <property type="match status" value="2"/>
</dbReference>
<gene>
    <name evidence="3" type="ORF">JIN83_13765</name>
</gene>
<sequence length="1066" mass="119665">MDSELFKLEATPEPHQEVLEFNDQLYYQAENTPIGWLRQLALDKGDWTFTAIHKAGDTFNLTHPTGLSFDAELKEGRGAMKGSYSIRGCVTRTNDKKTSFFEGVNLHGRGKGDWKLRPAQLGAVHSLLAHWSLSTEPATVVLPTGTGKTETMLVTTLVDQAARTLVIVPTKDLKDQIAEKFMSWGMLRRLGVIPSDAPNPKVLVLSKTITDASHLDHINSADVVVATPALLARAPQTIKSKLRKAFSHVYFDEAHHVVAVEWDGIKSLFSKSKIVQFTATPYRNDRKPIEGNLIYNYPLSLALADKCFSPISLVAVDERHPRKKDQAIADAAMARLNEDRANGLTRHRMMVRAETQTKADALYKKYQEWFPKERIALVHSGIKGRRAIVEQIKEGEFDLVVCVDMLKEGFDYPDFKIAAVHGVHKSLAVLLQFIGRFTRTQKGLGDASFVVNYAAEKISLELEDLFQEGSGWEHVIKEIADAKKNEAESLLAFLQGCQPYSGFDSPDIELNPKLVYPALSCVCYQCSKVDWAKFNEAFNLKKYALSQPYINPDENVFYFTTQKREKVKWARTKELRDQTWDLIVIHHDSENKMLYVGFSEKRLDVDNLVEKISAAKPRPLKGDRVFRSFDSIKRLCIVHAGIFKPANHLHRYSRLSGADVTTELTRWKTEGRCDKSDFVGVGFRYGFPVSVGASVKGKIWSPARVGDLKQWKEWCLAIGAMVTNEKIDSNLLLEDSAKKIELKEYPDDVVVLAADWSDGLYDRIHKLTLEIPKGGSMLLAESSLKFKAIKGTKAELILFIGTESHPFSILLGGEKGHCIEGLETIEVQVAGLKADPVSLTQFFQENPPALFLLNGCTISGCIHTDYGEGDIHAIPHERIESLPWGGVDFKIESIYKGSTQRKNSIQEYMMKRLVDTGARVVFNDDNAGESADIVAVFVEDGLVRFELVHCKYSKATAGARLSDLYEVCGQAIVSLRYKWKPEELIKHLERRNATGVLKNKRFYHGSSAILEEIKKALKYSDVLFEFSIAQPGVESSSLTPEMKRLLGSVYSTVVEMTETKLRCYFS</sequence>
<keyword evidence="3" id="KW-0378">Hydrolase</keyword>
<dbReference type="GO" id="GO:0005524">
    <property type="term" value="F:ATP binding"/>
    <property type="evidence" value="ECO:0007669"/>
    <property type="project" value="InterPro"/>
</dbReference>
<dbReference type="InterPro" id="IPR001650">
    <property type="entry name" value="Helicase_C-like"/>
</dbReference>
<accession>A0AAE2VCU4</accession>
<dbReference type="SMART" id="SM00490">
    <property type="entry name" value="HELICc"/>
    <property type="match status" value="1"/>
</dbReference>
<dbReference type="PANTHER" id="PTHR47396:SF1">
    <property type="entry name" value="ATP-DEPENDENT HELICASE IRC3-RELATED"/>
    <property type="match status" value="1"/>
</dbReference>
<name>A0AAE2VCU4_9BACT</name>
<reference evidence="3" key="1">
    <citation type="submission" date="2021-01" db="EMBL/GenBank/DDBJ databases">
        <title>Modified the classification status of verrucomicrobia.</title>
        <authorList>
            <person name="Feng X."/>
        </authorList>
    </citation>
    <scope>NUCLEOTIDE SEQUENCE</scope>
    <source>
        <strain evidence="3">5K15</strain>
    </source>
</reference>
<dbReference type="AlphaFoldDB" id="A0AAE2VCU4"/>
<dbReference type="SUPFAM" id="SSF52540">
    <property type="entry name" value="P-loop containing nucleoside triphosphate hydrolases"/>
    <property type="match status" value="1"/>
</dbReference>
<keyword evidence="3" id="KW-0547">Nucleotide-binding</keyword>
<evidence type="ECO:0000259" key="2">
    <source>
        <dbReference type="PROSITE" id="PS51194"/>
    </source>
</evidence>
<keyword evidence="3" id="KW-0067">ATP-binding</keyword>
<dbReference type="InterPro" id="IPR014001">
    <property type="entry name" value="Helicase_ATP-bd"/>
</dbReference>
<organism evidence="3 4">
    <name type="scientific">Oceaniferula flava</name>
    <dbReference type="NCBI Taxonomy" id="2800421"/>
    <lineage>
        <taxon>Bacteria</taxon>
        <taxon>Pseudomonadati</taxon>
        <taxon>Verrucomicrobiota</taxon>
        <taxon>Verrucomicrobiia</taxon>
        <taxon>Verrucomicrobiales</taxon>
        <taxon>Verrucomicrobiaceae</taxon>
        <taxon>Oceaniferula</taxon>
    </lineage>
</organism>
<comment type="caution">
    <text evidence="3">The sequence shown here is derived from an EMBL/GenBank/DDBJ whole genome shotgun (WGS) entry which is preliminary data.</text>
</comment>
<dbReference type="EMBL" id="JAENIG010000009">
    <property type="protein sequence ID" value="MBK1856035.1"/>
    <property type="molecule type" value="Genomic_DNA"/>
</dbReference>
<keyword evidence="3" id="KW-0347">Helicase</keyword>
<dbReference type="RefSeq" id="WP_309490648.1">
    <property type="nucleotide sequence ID" value="NZ_JAENIG010000009.1"/>
</dbReference>
<dbReference type="PANTHER" id="PTHR47396">
    <property type="entry name" value="TYPE I RESTRICTION ENZYME ECOKI R PROTEIN"/>
    <property type="match status" value="1"/>
</dbReference>
<dbReference type="GO" id="GO:0005829">
    <property type="term" value="C:cytosol"/>
    <property type="evidence" value="ECO:0007669"/>
    <property type="project" value="TreeGrafter"/>
</dbReference>
<dbReference type="InterPro" id="IPR027417">
    <property type="entry name" value="P-loop_NTPase"/>
</dbReference>
<keyword evidence="4" id="KW-1185">Reference proteome</keyword>
<dbReference type="GO" id="GO:0003677">
    <property type="term" value="F:DNA binding"/>
    <property type="evidence" value="ECO:0007669"/>
    <property type="project" value="InterPro"/>
</dbReference>
<feature type="domain" description="Helicase C-terminal" evidence="2">
    <location>
        <begin position="328"/>
        <end position="495"/>
    </location>
</feature>
<dbReference type="Pfam" id="PF04851">
    <property type="entry name" value="ResIII"/>
    <property type="match status" value="1"/>
</dbReference>
<evidence type="ECO:0000259" key="1">
    <source>
        <dbReference type="PROSITE" id="PS51192"/>
    </source>
</evidence>
<dbReference type="PROSITE" id="PS51194">
    <property type="entry name" value="HELICASE_CTER"/>
    <property type="match status" value="1"/>
</dbReference>
<dbReference type="GO" id="GO:0004386">
    <property type="term" value="F:helicase activity"/>
    <property type="evidence" value="ECO:0007669"/>
    <property type="project" value="UniProtKB-KW"/>
</dbReference>
<dbReference type="PROSITE" id="PS51192">
    <property type="entry name" value="HELICASE_ATP_BIND_1"/>
    <property type="match status" value="1"/>
</dbReference>
<dbReference type="Proteomes" id="UP000634206">
    <property type="component" value="Unassembled WGS sequence"/>
</dbReference>
<dbReference type="CDD" id="cd17926">
    <property type="entry name" value="DEXHc_RE"/>
    <property type="match status" value="1"/>
</dbReference>
<protein>
    <submittedName>
        <fullName evidence="3">DEAD/DEAH box helicase family protein</fullName>
    </submittedName>
</protein>
<evidence type="ECO:0000313" key="4">
    <source>
        <dbReference type="Proteomes" id="UP000634206"/>
    </source>
</evidence>
<dbReference type="Pfam" id="PF00271">
    <property type="entry name" value="Helicase_C"/>
    <property type="match status" value="1"/>
</dbReference>
<dbReference type="GO" id="GO:0016787">
    <property type="term" value="F:hydrolase activity"/>
    <property type="evidence" value="ECO:0007669"/>
    <property type="project" value="InterPro"/>
</dbReference>
<dbReference type="SMART" id="SM00487">
    <property type="entry name" value="DEXDc"/>
    <property type="match status" value="1"/>
</dbReference>
<dbReference type="InterPro" id="IPR006935">
    <property type="entry name" value="Helicase/UvrB_N"/>
</dbReference>
<dbReference type="InterPro" id="IPR050742">
    <property type="entry name" value="Helicase_Restrict-Modif_Enz"/>
</dbReference>
<feature type="domain" description="Helicase ATP-binding" evidence="1">
    <location>
        <begin position="129"/>
        <end position="299"/>
    </location>
</feature>